<proteinExistence type="predicted"/>
<sequence>MSVCQQRDISAVSLCPDPRGTRRRDRMFGKTGFYLDSDITGSPLLPLFLGCAGNGLMRFILKVPETFVSNFHVVTMAGSQHEPQFFSSSCLIKKVYRRYTHTFKTFFHQTPTNNKK</sequence>
<keyword evidence="2" id="KW-1185">Reference proteome</keyword>
<comment type="caution">
    <text evidence="1">The sequence shown here is derived from an EMBL/GenBank/DDBJ whole genome shotgun (WGS) entry which is preliminary data.</text>
</comment>
<protein>
    <submittedName>
        <fullName evidence="1">Uncharacterized protein</fullName>
    </submittedName>
</protein>
<accession>A0ABV0PNW4</accession>
<name>A0ABV0PNW4_9TELE</name>
<evidence type="ECO:0000313" key="1">
    <source>
        <dbReference type="EMBL" id="MEQ2185194.1"/>
    </source>
</evidence>
<organism evidence="1 2">
    <name type="scientific">Goodea atripinnis</name>
    <dbReference type="NCBI Taxonomy" id="208336"/>
    <lineage>
        <taxon>Eukaryota</taxon>
        <taxon>Metazoa</taxon>
        <taxon>Chordata</taxon>
        <taxon>Craniata</taxon>
        <taxon>Vertebrata</taxon>
        <taxon>Euteleostomi</taxon>
        <taxon>Actinopterygii</taxon>
        <taxon>Neopterygii</taxon>
        <taxon>Teleostei</taxon>
        <taxon>Neoteleostei</taxon>
        <taxon>Acanthomorphata</taxon>
        <taxon>Ovalentaria</taxon>
        <taxon>Atherinomorphae</taxon>
        <taxon>Cyprinodontiformes</taxon>
        <taxon>Goodeidae</taxon>
        <taxon>Goodea</taxon>
    </lineage>
</organism>
<dbReference type="EMBL" id="JAHRIO010081141">
    <property type="protein sequence ID" value="MEQ2185194.1"/>
    <property type="molecule type" value="Genomic_DNA"/>
</dbReference>
<dbReference type="Proteomes" id="UP001476798">
    <property type="component" value="Unassembled WGS sequence"/>
</dbReference>
<evidence type="ECO:0000313" key="2">
    <source>
        <dbReference type="Proteomes" id="UP001476798"/>
    </source>
</evidence>
<reference evidence="1 2" key="1">
    <citation type="submission" date="2021-06" db="EMBL/GenBank/DDBJ databases">
        <authorList>
            <person name="Palmer J.M."/>
        </authorList>
    </citation>
    <scope>NUCLEOTIDE SEQUENCE [LARGE SCALE GENOMIC DNA]</scope>
    <source>
        <strain evidence="1 2">GA_2019</strain>
        <tissue evidence="1">Muscle</tissue>
    </source>
</reference>
<gene>
    <name evidence="1" type="ORF">GOODEAATRI_015728</name>
</gene>